<dbReference type="InParanoid" id="G0MRE3"/>
<dbReference type="AlphaFoldDB" id="G0MRE3"/>
<sequence>MGTEGKWKSVSKYERTICEGHRTGKKTERNEENGKRIAYRVEGSKWSDKPYVQIPTKVKKIE</sequence>
<dbReference type="Proteomes" id="UP000008068">
    <property type="component" value="Unassembled WGS sequence"/>
</dbReference>
<protein>
    <submittedName>
        <fullName evidence="1">Uncharacterized protein</fullName>
    </submittedName>
</protein>
<gene>
    <name evidence="1" type="ORF">CAEBREN_26101</name>
</gene>
<name>G0MRE3_CAEBE</name>
<dbReference type="HOGENOM" id="CLU_2906153_0_0_1"/>
<organism evidence="2">
    <name type="scientific">Caenorhabditis brenneri</name>
    <name type="common">Nematode worm</name>
    <dbReference type="NCBI Taxonomy" id="135651"/>
    <lineage>
        <taxon>Eukaryota</taxon>
        <taxon>Metazoa</taxon>
        <taxon>Ecdysozoa</taxon>
        <taxon>Nematoda</taxon>
        <taxon>Chromadorea</taxon>
        <taxon>Rhabditida</taxon>
        <taxon>Rhabditina</taxon>
        <taxon>Rhabditomorpha</taxon>
        <taxon>Rhabditoidea</taxon>
        <taxon>Rhabditidae</taxon>
        <taxon>Peloderinae</taxon>
        <taxon>Caenorhabditis</taxon>
    </lineage>
</organism>
<evidence type="ECO:0000313" key="1">
    <source>
        <dbReference type="EMBL" id="EGT41937.1"/>
    </source>
</evidence>
<proteinExistence type="predicted"/>
<keyword evidence="2" id="KW-1185">Reference proteome</keyword>
<accession>G0MRE3</accession>
<reference evidence="2" key="1">
    <citation type="submission" date="2011-07" db="EMBL/GenBank/DDBJ databases">
        <authorList>
            <consortium name="Caenorhabditis brenneri Sequencing and Analysis Consortium"/>
            <person name="Wilson R.K."/>
        </authorList>
    </citation>
    <scope>NUCLEOTIDE SEQUENCE [LARGE SCALE GENOMIC DNA]</scope>
    <source>
        <strain evidence="2">PB2801</strain>
    </source>
</reference>
<evidence type="ECO:0000313" key="2">
    <source>
        <dbReference type="Proteomes" id="UP000008068"/>
    </source>
</evidence>
<dbReference type="EMBL" id="GL379808">
    <property type="protein sequence ID" value="EGT41937.1"/>
    <property type="molecule type" value="Genomic_DNA"/>
</dbReference>